<proteinExistence type="predicted"/>
<keyword evidence="1" id="KW-0812">Transmembrane</keyword>
<keyword evidence="1" id="KW-1133">Transmembrane helix</keyword>
<feature type="transmembrane region" description="Helical" evidence="1">
    <location>
        <begin position="20"/>
        <end position="41"/>
    </location>
</feature>
<organism evidence="2 3">
    <name type="scientific">Pseudolysinimonas yzui</name>
    <dbReference type="NCBI Taxonomy" id="2708254"/>
    <lineage>
        <taxon>Bacteria</taxon>
        <taxon>Bacillati</taxon>
        <taxon>Actinomycetota</taxon>
        <taxon>Actinomycetes</taxon>
        <taxon>Micrococcales</taxon>
        <taxon>Microbacteriaceae</taxon>
        <taxon>Pseudolysinimonas</taxon>
    </lineage>
</organism>
<dbReference type="EMBL" id="BNAI01000001">
    <property type="protein sequence ID" value="GHF05351.1"/>
    <property type="molecule type" value="Genomic_DNA"/>
</dbReference>
<evidence type="ECO:0000313" key="2">
    <source>
        <dbReference type="EMBL" id="GHF05351.1"/>
    </source>
</evidence>
<evidence type="ECO:0000313" key="3">
    <source>
        <dbReference type="Proteomes" id="UP000617531"/>
    </source>
</evidence>
<reference evidence="2" key="2">
    <citation type="submission" date="2020-09" db="EMBL/GenBank/DDBJ databases">
        <authorList>
            <person name="Sun Q."/>
            <person name="Zhou Y."/>
        </authorList>
    </citation>
    <scope>NUCLEOTIDE SEQUENCE</scope>
    <source>
        <strain evidence="2">CGMCC 1.16548</strain>
    </source>
</reference>
<comment type="caution">
    <text evidence="2">The sequence shown here is derived from an EMBL/GenBank/DDBJ whole genome shotgun (WGS) entry which is preliminary data.</text>
</comment>
<reference evidence="2" key="1">
    <citation type="journal article" date="2014" name="Int. J. Syst. Evol. Microbiol.">
        <title>Complete genome sequence of Corynebacterium casei LMG S-19264T (=DSM 44701T), isolated from a smear-ripened cheese.</title>
        <authorList>
            <consortium name="US DOE Joint Genome Institute (JGI-PGF)"/>
            <person name="Walter F."/>
            <person name="Albersmeier A."/>
            <person name="Kalinowski J."/>
            <person name="Ruckert C."/>
        </authorList>
    </citation>
    <scope>NUCLEOTIDE SEQUENCE</scope>
    <source>
        <strain evidence="2">CGMCC 1.16548</strain>
    </source>
</reference>
<evidence type="ECO:0000256" key="1">
    <source>
        <dbReference type="SAM" id="Phobius"/>
    </source>
</evidence>
<keyword evidence="1" id="KW-0472">Membrane</keyword>
<sequence>MNHGDSTGPVGTGGGGGGNGAMPAGWVIVELLVCFIETTAFRSLRRIALRRASDKSDAEDGQEASEAGA</sequence>
<accession>A0A8J3GMS3</accession>
<keyword evidence="3" id="KW-1185">Reference proteome</keyword>
<dbReference type="AlphaFoldDB" id="A0A8J3GMS3"/>
<protein>
    <submittedName>
        <fullName evidence="2">Uncharacterized protein</fullName>
    </submittedName>
</protein>
<dbReference type="Proteomes" id="UP000617531">
    <property type="component" value="Unassembled WGS sequence"/>
</dbReference>
<name>A0A8J3GMS3_9MICO</name>
<gene>
    <name evidence="2" type="ORF">GCM10011600_02300</name>
</gene>